<dbReference type="EMBL" id="CAJNJA010019070">
    <property type="protein sequence ID" value="CAE7437905.1"/>
    <property type="molecule type" value="Genomic_DNA"/>
</dbReference>
<proteinExistence type="predicted"/>
<keyword evidence="2" id="KW-1185">Reference proteome</keyword>
<organism evidence="1 2">
    <name type="scientific">Symbiodinium necroappetens</name>
    <dbReference type="NCBI Taxonomy" id="1628268"/>
    <lineage>
        <taxon>Eukaryota</taxon>
        <taxon>Sar</taxon>
        <taxon>Alveolata</taxon>
        <taxon>Dinophyceae</taxon>
        <taxon>Suessiales</taxon>
        <taxon>Symbiodiniaceae</taxon>
        <taxon>Symbiodinium</taxon>
    </lineage>
</organism>
<comment type="caution">
    <text evidence="1">The sequence shown here is derived from an EMBL/GenBank/DDBJ whole genome shotgun (WGS) entry which is preliminary data.</text>
</comment>
<sequence length="58" mass="6123">PPSLPASYRQRRCVRRGSGGSFVAPGVHQPLHRLKARCRDDLGQAVSLGSRGAARVGG</sequence>
<dbReference type="AlphaFoldDB" id="A0A812RIT2"/>
<feature type="non-terminal residue" evidence="1">
    <location>
        <position position="1"/>
    </location>
</feature>
<feature type="non-terminal residue" evidence="1">
    <location>
        <position position="58"/>
    </location>
</feature>
<name>A0A812RIT2_9DINO</name>
<reference evidence="1" key="1">
    <citation type="submission" date="2021-02" db="EMBL/GenBank/DDBJ databases">
        <authorList>
            <person name="Dougan E. K."/>
            <person name="Rhodes N."/>
            <person name="Thang M."/>
            <person name="Chan C."/>
        </authorList>
    </citation>
    <scope>NUCLEOTIDE SEQUENCE</scope>
</reference>
<gene>
    <name evidence="1" type="ORF">SNEC2469_LOCUS12041</name>
</gene>
<dbReference type="Proteomes" id="UP000601435">
    <property type="component" value="Unassembled WGS sequence"/>
</dbReference>
<protein>
    <submittedName>
        <fullName evidence="1">Uncharacterized protein</fullName>
    </submittedName>
</protein>
<evidence type="ECO:0000313" key="2">
    <source>
        <dbReference type="Proteomes" id="UP000601435"/>
    </source>
</evidence>
<accession>A0A812RIT2</accession>
<evidence type="ECO:0000313" key="1">
    <source>
        <dbReference type="EMBL" id="CAE7437905.1"/>
    </source>
</evidence>